<evidence type="ECO:0000313" key="2">
    <source>
        <dbReference type="Proteomes" id="UP000005267"/>
    </source>
</evidence>
<reference evidence="1 2" key="1">
    <citation type="journal article" date="2011" name="J. Bacteriol.">
        <title>Whole-genome shotgun sequencing of the sulfur-oxidizing chemoautotroph Tetrathiobacter kashmirensis.</title>
        <authorList>
            <person name="Ghosh W."/>
            <person name="George A."/>
            <person name="Agarwal A."/>
            <person name="Raj P."/>
            <person name="Alam M."/>
            <person name="Pyne P."/>
            <person name="Das Gupta S.K."/>
        </authorList>
    </citation>
    <scope>NUCLEOTIDE SEQUENCE [LARGE SCALE GENOMIC DNA]</scope>
    <source>
        <strain evidence="1 2">WT001</strain>
    </source>
</reference>
<reference evidence="2" key="2">
    <citation type="journal article" date="2013" name="PLoS ONE">
        <title>Genome implosion elicits host-confinement in Alcaligenaceae: evidence from the comparative genomics of Tetrathiobacter kashmirensis, a pathogen in the making.</title>
        <authorList>
            <person name="Ghosh W."/>
            <person name="Alam M."/>
            <person name="Roy C."/>
            <person name="Pyne P."/>
            <person name="George A."/>
            <person name="Chakraborty R."/>
            <person name="Majumder S."/>
            <person name="Agarwal A."/>
            <person name="Chakraborty S."/>
            <person name="Majumdar S."/>
            <person name="Gupta S.K."/>
        </authorList>
    </citation>
    <scope>NUCLEOTIDE SEQUENCE [LARGE SCALE GENOMIC DNA]</scope>
    <source>
        <strain evidence="2">WT001</strain>
    </source>
</reference>
<gene>
    <name evidence="1" type="ordered locus">TKWG_13040</name>
</gene>
<evidence type="ECO:0000313" key="1">
    <source>
        <dbReference type="EMBL" id="AFK62736.1"/>
    </source>
</evidence>
<dbReference type="RefSeq" id="WP_014750827.1">
    <property type="nucleotide sequence ID" value="NC_017964.1"/>
</dbReference>
<keyword evidence="2" id="KW-1185">Reference proteome</keyword>
<accession>I3UCJ8</accession>
<dbReference type="AlphaFoldDB" id="I3UCJ8"/>
<sequence>MTATAFQTVIPTMITETDGIETVAIVDEAITAGNMRVWHVIKNPDNHLSATAVLPMVRQPGTGSAASIVQ</sequence>
<dbReference type="EMBL" id="CP003555">
    <property type="protein sequence ID" value="AFK62736.1"/>
    <property type="molecule type" value="Genomic_DNA"/>
</dbReference>
<dbReference type="HOGENOM" id="CLU_2748709_0_0_4"/>
<name>I3UCJ8_ADVKW</name>
<dbReference type="KEGG" id="aka:TKWG_13040"/>
<protein>
    <submittedName>
        <fullName evidence="1">Uncharacterized protein</fullName>
    </submittedName>
</protein>
<organism evidence="1 2">
    <name type="scientific">Advenella kashmirensis (strain DSM 17095 / LMG 22695 / WT001)</name>
    <name type="common">Tetrathiobacter kashmirensis</name>
    <dbReference type="NCBI Taxonomy" id="1036672"/>
    <lineage>
        <taxon>Bacteria</taxon>
        <taxon>Pseudomonadati</taxon>
        <taxon>Pseudomonadota</taxon>
        <taxon>Betaproteobacteria</taxon>
        <taxon>Burkholderiales</taxon>
        <taxon>Alcaligenaceae</taxon>
    </lineage>
</organism>
<dbReference type="Proteomes" id="UP000005267">
    <property type="component" value="Chromosome"/>
</dbReference>
<proteinExistence type="predicted"/>